<dbReference type="InterPro" id="IPR013324">
    <property type="entry name" value="RNA_pol_sigma_r3/r4-like"/>
</dbReference>
<feature type="domain" description="RNA polymerase sigma factor 70 region 4 type 2" evidence="7">
    <location>
        <begin position="134"/>
        <end position="186"/>
    </location>
</feature>
<evidence type="ECO:0000256" key="3">
    <source>
        <dbReference type="ARBA" id="ARBA00023082"/>
    </source>
</evidence>
<dbReference type="EMBL" id="FZLN01000001">
    <property type="protein sequence ID" value="SNQ28406.1"/>
    <property type="molecule type" value="Genomic_DNA"/>
</dbReference>
<dbReference type="Gene3D" id="1.10.10.10">
    <property type="entry name" value="Winged helix-like DNA-binding domain superfamily/Winged helix DNA-binding domain"/>
    <property type="match status" value="1"/>
</dbReference>
<dbReference type="Pfam" id="PF08281">
    <property type="entry name" value="Sigma70_r4_2"/>
    <property type="match status" value="1"/>
</dbReference>
<dbReference type="PANTHER" id="PTHR43133:SF58">
    <property type="entry name" value="ECF RNA POLYMERASE SIGMA FACTOR SIGD"/>
    <property type="match status" value="1"/>
</dbReference>
<dbReference type="InterPro" id="IPR014284">
    <property type="entry name" value="RNA_pol_sigma-70_dom"/>
</dbReference>
<evidence type="ECO:0000313" key="8">
    <source>
        <dbReference type="EMBL" id="SNQ28406.1"/>
    </source>
</evidence>
<evidence type="ECO:0000259" key="6">
    <source>
        <dbReference type="Pfam" id="PF04542"/>
    </source>
</evidence>
<keyword evidence="3" id="KW-0731">Sigma factor</keyword>
<dbReference type="InterPro" id="IPR039425">
    <property type="entry name" value="RNA_pol_sigma-70-like"/>
</dbReference>
<dbReference type="CDD" id="cd06171">
    <property type="entry name" value="Sigma70_r4"/>
    <property type="match status" value="1"/>
</dbReference>
<organism evidence="8 9">
    <name type="scientific">Acinetobacter apis</name>
    <dbReference type="NCBI Taxonomy" id="1229165"/>
    <lineage>
        <taxon>Bacteria</taxon>
        <taxon>Pseudomonadati</taxon>
        <taxon>Pseudomonadota</taxon>
        <taxon>Gammaproteobacteria</taxon>
        <taxon>Moraxellales</taxon>
        <taxon>Moraxellaceae</taxon>
        <taxon>Acinetobacter</taxon>
    </lineage>
</organism>
<dbReference type="InterPro" id="IPR013249">
    <property type="entry name" value="RNA_pol_sigma70_r4_t2"/>
</dbReference>
<evidence type="ECO:0000256" key="1">
    <source>
        <dbReference type="ARBA" id="ARBA00010641"/>
    </source>
</evidence>
<dbReference type="GO" id="GO:0016987">
    <property type="term" value="F:sigma factor activity"/>
    <property type="evidence" value="ECO:0007669"/>
    <property type="project" value="UniProtKB-KW"/>
</dbReference>
<comment type="similarity">
    <text evidence="1">Belongs to the sigma-70 factor family. ECF subfamily.</text>
</comment>
<proteinExistence type="inferred from homology"/>
<name>A0A217EE05_9GAMM</name>
<evidence type="ECO:0000256" key="5">
    <source>
        <dbReference type="ARBA" id="ARBA00023163"/>
    </source>
</evidence>
<sequence>MSRSTSRPSQGLAPKEQWSTLMHQAQQGDEQAYHKVLSAMVPVLQTFARYKVKDDTIVDDIVQDTLMTVHTLRHTYDPTRPILPWLSTITSARAVDVLRKYNRHWSKELADEFILSQLIDLTPLDKHDQEDHLERLTHLLANLTPSQRHIVQLVKIDELSLNETSEKTGLSVPAVKSLLHRALTKLKSKSREQNES</sequence>
<keyword evidence="9" id="KW-1185">Reference proteome</keyword>
<dbReference type="Proteomes" id="UP000243463">
    <property type="component" value="Unassembled WGS sequence"/>
</dbReference>
<dbReference type="Pfam" id="PF04542">
    <property type="entry name" value="Sigma70_r2"/>
    <property type="match status" value="1"/>
</dbReference>
<keyword evidence="5" id="KW-0804">Transcription</keyword>
<gene>
    <name evidence="8" type="ORF">SAMN05444584_0326</name>
</gene>
<keyword evidence="4" id="KW-0238">DNA-binding</keyword>
<dbReference type="AlphaFoldDB" id="A0A217EE05"/>
<dbReference type="PANTHER" id="PTHR43133">
    <property type="entry name" value="RNA POLYMERASE ECF-TYPE SIGMA FACTO"/>
    <property type="match status" value="1"/>
</dbReference>
<dbReference type="SUPFAM" id="SSF88946">
    <property type="entry name" value="Sigma2 domain of RNA polymerase sigma factors"/>
    <property type="match status" value="1"/>
</dbReference>
<dbReference type="Gene3D" id="1.10.1740.10">
    <property type="match status" value="1"/>
</dbReference>
<dbReference type="OrthoDB" id="7041663at2"/>
<dbReference type="InterPro" id="IPR007627">
    <property type="entry name" value="RNA_pol_sigma70_r2"/>
</dbReference>
<evidence type="ECO:0000256" key="2">
    <source>
        <dbReference type="ARBA" id="ARBA00023015"/>
    </source>
</evidence>
<dbReference type="GO" id="GO:0006352">
    <property type="term" value="P:DNA-templated transcription initiation"/>
    <property type="evidence" value="ECO:0007669"/>
    <property type="project" value="InterPro"/>
</dbReference>
<evidence type="ECO:0000259" key="7">
    <source>
        <dbReference type="Pfam" id="PF08281"/>
    </source>
</evidence>
<dbReference type="InterPro" id="IPR036388">
    <property type="entry name" value="WH-like_DNA-bd_sf"/>
</dbReference>
<evidence type="ECO:0000256" key="4">
    <source>
        <dbReference type="ARBA" id="ARBA00023125"/>
    </source>
</evidence>
<dbReference type="NCBIfam" id="TIGR02937">
    <property type="entry name" value="sigma70-ECF"/>
    <property type="match status" value="1"/>
</dbReference>
<reference evidence="9" key="1">
    <citation type="submission" date="2017-06" db="EMBL/GenBank/DDBJ databases">
        <authorList>
            <person name="Varghese N."/>
            <person name="Submissions S."/>
        </authorList>
    </citation>
    <scope>NUCLEOTIDE SEQUENCE [LARGE SCALE GENOMIC DNA]</scope>
    <source>
        <strain evidence="9">ANC 5114</strain>
    </source>
</reference>
<protein>
    <submittedName>
        <fullName evidence="8">RNA polymerase sigma-70 factor, ECF subfamily</fullName>
    </submittedName>
</protein>
<dbReference type="RefSeq" id="WP_143218749.1">
    <property type="nucleotide sequence ID" value="NZ_FZLN01000001.1"/>
</dbReference>
<evidence type="ECO:0000313" key="9">
    <source>
        <dbReference type="Proteomes" id="UP000243463"/>
    </source>
</evidence>
<dbReference type="SUPFAM" id="SSF88659">
    <property type="entry name" value="Sigma3 and sigma4 domains of RNA polymerase sigma factors"/>
    <property type="match status" value="1"/>
</dbReference>
<dbReference type="GO" id="GO:0003677">
    <property type="term" value="F:DNA binding"/>
    <property type="evidence" value="ECO:0007669"/>
    <property type="project" value="UniProtKB-KW"/>
</dbReference>
<dbReference type="InterPro" id="IPR013325">
    <property type="entry name" value="RNA_pol_sigma_r2"/>
</dbReference>
<accession>A0A217EE05</accession>
<keyword evidence="2" id="KW-0805">Transcription regulation</keyword>
<feature type="domain" description="RNA polymerase sigma-70 region 2" evidence="6">
    <location>
        <begin position="41"/>
        <end position="103"/>
    </location>
</feature>